<dbReference type="GO" id="GO:0043138">
    <property type="term" value="F:3'-5' DNA helicase activity"/>
    <property type="evidence" value="ECO:0007669"/>
    <property type="project" value="UniProtKB-EC"/>
</dbReference>
<dbReference type="InterPro" id="IPR011604">
    <property type="entry name" value="PDDEXK-like_dom_sf"/>
</dbReference>
<dbReference type="Gene3D" id="1.10.486.10">
    <property type="entry name" value="PCRA, domain 4"/>
    <property type="match status" value="1"/>
</dbReference>
<dbReference type="InterPro" id="IPR038726">
    <property type="entry name" value="PDDEXK_AddAB-type"/>
</dbReference>
<evidence type="ECO:0000256" key="8">
    <source>
        <dbReference type="ARBA" id="ARBA00022840"/>
    </source>
</evidence>
<dbReference type="InterPro" id="IPR013986">
    <property type="entry name" value="DExx_box_DNA_helicase_dom_sf"/>
</dbReference>
<evidence type="ECO:0000256" key="3">
    <source>
        <dbReference type="ARBA" id="ARBA00022741"/>
    </source>
</evidence>
<evidence type="ECO:0000256" key="15">
    <source>
        <dbReference type="PROSITE-ProRule" id="PRU00560"/>
    </source>
</evidence>
<dbReference type="Pfam" id="PF13361">
    <property type="entry name" value="UvrD_C"/>
    <property type="match status" value="1"/>
</dbReference>
<dbReference type="GO" id="GO:0004527">
    <property type="term" value="F:exonuclease activity"/>
    <property type="evidence" value="ECO:0007669"/>
    <property type="project" value="UniProtKB-KW"/>
</dbReference>
<evidence type="ECO:0000259" key="17">
    <source>
        <dbReference type="PROSITE" id="PS51217"/>
    </source>
</evidence>
<comment type="caution">
    <text evidence="18">The sequence shown here is derived from an EMBL/GenBank/DDBJ whole genome shotgun (WGS) entry which is preliminary data.</text>
</comment>
<feature type="domain" description="UvrD-like helicase ATP-binding" evidence="16">
    <location>
        <begin position="4"/>
        <end position="305"/>
    </location>
</feature>
<dbReference type="Pfam" id="PF00580">
    <property type="entry name" value="UvrD-helicase"/>
    <property type="match status" value="1"/>
</dbReference>
<evidence type="ECO:0000313" key="19">
    <source>
        <dbReference type="Proteomes" id="UP000034894"/>
    </source>
</evidence>
<dbReference type="Gene3D" id="3.40.50.300">
    <property type="entry name" value="P-loop containing nucleotide triphosphate hydrolases"/>
    <property type="match status" value="2"/>
</dbReference>
<evidence type="ECO:0000256" key="6">
    <source>
        <dbReference type="ARBA" id="ARBA00022806"/>
    </source>
</evidence>
<dbReference type="SUPFAM" id="SSF52540">
    <property type="entry name" value="P-loop containing nucleoside triphosphate hydrolases"/>
    <property type="match status" value="1"/>
</dbReference>
<keyword evidence="10" id="KW-0234">DNA repair</keyword>
<dbReference type="EMBL" id="LCFP01000003">
    <property type="protein sequence ID" value="KKS98216.1"/>
    <property type="molecule type" value="Genomic_DNA"/>
</dbReference>
<dbReference type="CDD" id="cd17932">
    <property type="entry name" value="DEXQc_UvrD"/>
    <property type="match status" value="1"/>
</dbReference>
<dbReference type="SUPFAM" id="SSF52980">
    <property type="entry name" value="Restriction endonuclease-like"/>
    <property type="match status" value="1"/>
</dbReference>
<sequence length="981" mass="112500">MSEFKLNQSQLEAVRHGSGPLLIIAGAGTGKTTVVTERIRYLIENKHASPTEILALTFTEKAAREMEERVDRILPYGMTETWITTFHAFGDRLLRKEALEIGLSPGFKLMTQAETIIFFRNNLFQFELNYYRPLGNPGKFIEALLTHFDRLRDEDISPNQYLEWAVGKSQKHKGKSDEEKTETEKNLELAYAYLKYEELKVKEGVIDFSDLIAGSLKLFRQRKNILQEYRSRFKFILIDEFQDTNFAQNELTQLLAAEHKNITVVGDDDQAIYRFRGAAVSNIIQFRNTYPEAKIVVLTGNYRSTAAILDTAYRLIQNNNPDRLEERENIDKKLTPERRLKGEAVQFLFEERVEDEAEAVVKKIRDLAAADSGQHKKYAWKDFAILLRANNHSEPFVKALARAGVPYQFLGPGRLFKQKEVKNLIAYLKFLSENDNSVALYRVLSMVEFDIPVRDLAALLNFSKRLGLSLYEGIDTISAHHRQLADHWSLKSNYRMYLPYLSQKTVDTVNKFILMAEKHLGDAKNDTAGQILYSFLEDTGILRNLTEYKTALEEKEAVNISRFFDKLKSYEAGHEDASIFAVSDWIDMSMELGESPLAADSDWTGNDAVNLLTVHSSKGLEFPVVFLVNLVSERFPTRERADRIPIPDELIKEILPEGDYHLEEERRLFYVGATRARDRLYFTSAKYYGEGKRERKISPFVSEALGKLPDRPLHEADQLNLLNWQKSEVKTPVSDRPPIEYLSYSQIGTYLTCPLQYKYRYIIRIPVPQSGAASFGSSMHLALQKFYELYKKGEKPDEMKLLRLLDEAWIPLGFGTKKYEEKMKAKGREMLSAYFEKAFDPKVQVADLEKLFRIKLTPGLKLGGKIDRVDMLTDGRLEIIDYKTGKKPGEKEIKNNLQMTVYALAAEDSGIYNKKPEQVVLSFYFLATGDKMSTSRTKADLEKAGEKIIATAKDIDGSLFEAKVGPWCTFCDFKMICEAWQ</sequence>
<dbReference type="Gene3D" id="1.10.10.160">
    <property type="match status" value="1"/>
</dbReference>
<dbReference type="PATRIC" id="fig|1618443.3.peg.605"/>
<dbReference type="STRING" id="1618443.UV73_C0003G0158"/>
<dbReference type="InterPro" id="IPR027417">
    <property type="entry name" value="P-loop_NTPase"/>
</dbReference>
<accession>A0A0G1FT70</accession>
<evidence type="ECO:0000256" key="12">
    <source>
        <dbReference type="ARBA" id="ARBA00034617"/>
    </source>
</evidence>
<keyword evidence="7" id="KW-0269">Exonuclease</keyword>
<reference evidence="18 19" key="1">
    <citation type="journal article" date="2015" name="Nature">
        <title>rRNA introns, odd ribosomes, and small enigmatic genomes across a large radiation of phyla.</title>
        <authorList>
            <person name="Brown C.T."/>
            <person name="Hug L.A."/>
            <person name="Thomas B.C."/>
            <person name="Sharon I."/>
            <person name="Castelle C.J."/>
            <person name="Singh A."/>
            <person name="Wilkins M.J."/>
            <person name="Williams K.H."/>
            <person name="Banfield J.F."/>
        </authorList>
    </citation>
    <scope>NUCLEOTIDE SEQUENCE [LARGE SCALE GENOMIC DNA]</scope>
</reference>
<evidence type="ECO:0000256" key="7">
    <source>
        <dbReference type="ARBA" id="ARBA00022839"/>
    </source>
</evidence>
<evidence type="ECO:0000256" key="1">
    <source>
        <dbReference type="ARBA" id="ARBA00009922"/>
    </source>
</evidence>
<comment type="catalytic activity">
    <reaction evidence="14">
        <text>ATP + H2O = ADP + phosphate + H(+)</text>
        <dbReference type="Rhea" id="RHEA:13065"/>
        <dbReference type="ChEBI" id="CHEBI:15377"/>
        <dbReference type="ChEBI" id="CHEBI:15378"/>
        <dbReference type="ChEBI" id="CHEBI:30616"/>
        <dbReference type="ChEBI" id="CHEBI:43474"/>
        <dbReference type="ChEBI" id="CHEBI:456216"/>
        <dbReference type="EC" id="5.6.2.4"/>
    </reaction>
</comment>
<keyword evidence="8 15" id="KW-0067">ATP-binding</keyword>
<keyword evidence="3 15" id="KW-0547">Nucleotide-binding</keyword>
<keyword evidence="6 15" id="KW-0347">Helicase</keyword>
<dbReference type="PROSITE" id="PS51217">
    <property type="entry name" value="UVRD_HELICASE_CTER"/>
    <property type="match status" value="1"/>
</dbReference>
<keyword evidence="11" id="KW-0413">Isomerase</keyword>
<dbReference type="AlphaFoldDB" id="A0A0G1FT70"/>
<comment type="similarity">
    <text evidence="1">Belongs to the helicase family. UvrD subfamily.</text>
</comment>
<dbReference type="InterPro" id="IPR014016">
    <property type="entry name" value="UvrD-like_ATP-bd"/>
</dbReference>
<dbReference type="EC" id="5.6.2.4" evidence="13"/>
<dbReference type="InterPro" id="IPR011335">
    <property type="entry name" value="Restrct_endonuc-II-like"/>
</dbReference>
<dbReference type="Proteomes" id="UP000034894">
    <property type="component" value="Unassembled WGS sequence"/>
</dbReference>
<dbReference type="GO" id="GO:0005524">
    <property type="term" value="F:ATP binding"/>
    <property type="evidence" value="ECO:0007669"/>
    <property type="project" value="UniProtKB-UniRule"/>
</dbReference>
<proteinExistence type="inferred from homology"/>
<feature type="domain" description="UvrD-like helicase C-terminal" evidence="17">
    <location>
        <begin position="306"/>
        <end position="619"/>
    </location>
</feature>
<dbReference type="PANTHER" id="PTHR11070:SF2">
    <property type="entry name" value="ATP-DEPENDENT DNA HELICASE SRS2"/>
    <property type="match status" value="1"/>
</dbReference>
<dbReference type="GO" id="GO:0003677">
    <property type="term" value="F:DNA binding"/>
    <property type="evidence" value="ECO:0007669"/>
    <property type="project" value="UniProtKB-KW"/>
</dbReference>
<evidence type="ECO:0000256" key="5">
    <source>
        <dbReference type="ARBA" id="ARBA00022801"/>
    </source>
</evidence>
<evidence type="ECO:0000256" key="4">
    <source>
        <dbReference type="ARBA" id="ARBA00022763"/>
    </source>
</evidence>
<dbReference type="GO" id="GO:0000725">
    <property type="term" value="P:recombinational repair"/>
    <property type="evidence" value="ECO:0007669"/>
    <property type="project" value="TreeGrafter"/>
</dbReference>
<feature type="binding site" evidence="15">
    <location>
        <begin position="25"/>
        <end position="32"/>
    </location>
    <ligand>
        <name>ATP</name>
        <dbReference type="ChEBI" id="CHEBI:30616"/>
    </ligand>
</feature>
<evidence type="ECO:0000256" key="9">
    <source>
        <dbReference type="ARBA" id="ARBA00023125"/>
    </source>
</evidence>
<dbReference type="PANTHER" id="PTHR11070">
    <property type="entry name" value="UVRD / RECB / PCRA DNA HELICASE FAMILY MEMBER"/>
    <property type="match status" value="1"/>
</dbReference>
<evidence type="ECO:0000256" key="13">
    <source>
        <dbReference type="ARBA" id="ARBA00034808"/>
    </source>
</evidence>
<keyword evidence="9" id="KW-0238">DNA-binding</keyword>
<dbReference type="PROSITE" id="PS51198">
    <property type="entry name" value="UVRD_HELICASE_ATP_BIND"/>
    <property type="match status" value="1"/>
</dbReference>
<organism evidence="18 19">
    <name type="scientific">Candidatus Gottesmanbacteria bacterium GW2011_GWA2_43_14</name>
    <dbReference type="NCBI Taxonomy" id="1618443"/>
    <lineage>
        <taxon>Bacteria</taxon>
        <taxon>Candidatus Gottesmaniibacteriota</taxon>
    </lineage>
</organism>
<dbReference type="InterPro" id="IPR014017">
    <property type="entry name" value="DNA_helicase_UvrD-like_C"/>
</dbReference>
<evidence type="ECO:0000256" key="10">
    <source>
        <dbReference type="ARBA" id="ARBA00023204"/>
    </source>
</evidence>
<keyword evidence="4" id="KW-0227">DNA damage</keyword>
<evidence type="ECO:0000313" key="18">
    <source>
        <dbReference type="EMBL" id="KKS98216.1"/>
    </source>
</evidence>
<keyword evidence="2" id="KW-0540">Nuclease</keyword>
<dbReference type="Pfam" id="PF12705">
    <property type="entry name" value="PDDEXK_1"/>
    <property type="match status" value="1"/>
</dbReference>
<gene>
    <name evidence="18" type="primary">pcrA</name>
    <name evidence="18" type="ORF">UV73_C0003G0158</name>
</gene>
<protein>
    <recommendedName>
        <fullName evidence="13">DNA 3'-5' helicase</fullName>
        <ecNumber evidence="13">5.6.2.4</ecNumber>
    </recommendedName>
</protein>
<evidence type="ECO:0000256" key="14">
    <source>
        <dbReference type="ARBA" id="ARBA00048988"/>
    </source>
</evidence>
<dbReference type="GO" id="GO:0016887">
    <property type="term" value="F:ATP hydrolysis activity"/>
    <property type="evidence" value="ECO:0007669"/>
    <property type="project" value="RHEA"/>
</dbReference>
<evidence type="ECO:0000256" key="2">
    <source>
        <dbReference type="ARBA" id="ARBA00022722"/>
    </source>
</evidence>
<comment type="catalytic activity">
    <reaction evidence="12">
        <text>Couples ATP hydrolysis with the unwinding of duplex DNA by translocating in the 3'-5' direction.</text>
        <dbReference type="EC" id="5.6.2.4"/>
    </reaction>
</comment>
<dbReference type="InterPro" id="IPR000212">
    <property type="entry name" value="DNA_helicase_UvrD/REP"/>
</dbReference>
<evidence type="ECO:0000256" key="11">
    <source>
        <dbReference type="ARBA" id="ARBA00023235"/>
    </source>
</evidence>
<keyword evidence="5 15" id="KW-0378">Hydrolase</keyword>
<evidence type="ECO:0000259" key="16">
    <source>
        <dbReference type="PROSITE" id="PS51198"/>
    </source>
</evidence>
<name>A0A0G1FT70_9BACT</name>
<dbReference type="Gene3D" id="3.90.320.10">
    <property type="match status" value="1"/>
</dbReference>